<dbReference type="InterPro" id="IPR036909">
    <property type="entry name" value="Cyt_c-like_dom_sf"/>
</dbReference>
<evidence type="ECO:0000256" key="5">
    <source>
        <dbReference type="ARBA" id="ARBA00023004"/>
    </source>
</evidence>
<dbReference type="Gene3D" id="1.10.760.10">
    <property type="entry name" value="Cytochrome c-like domain"/>
    <property type="match status" value="6"/>
</dbReference>
<evidence type="ECO:0000256" key="6">
    <source>
        <dbReference type="PROSITE-ProRule" id="PRU00433"/>
    </source>
</evidence>
<dbReference type="Pfam" id="PF00034">
    <property type="entry name" value="Cytochrom_C"/>
    <property type="match status" value="3"/>
</dbReference>
<evidence type="ECO:0000256" key="7">
    <source>
        <dbReference type="SAM" id="MobiDB-lite"/>
    </source>
</evidence>
<reference evidence="10 11" key="1">
    <citation type="journal article" date="2021" name="bioRxiv">
        <title>Unraveling nitrogen, sulfur and carbon metabolic pathways and microbial community transcriptional responses to substrate deprivation and toxicity stresses in a bioreactor mimicking anoxic brackish coastal sediment conditions.</title>
        <authorList>
            <person name="Martins P.D."/>
            <person name="Echeveste M.J."/>
            <person name="Arshad A."/>
            <person name="Kurth J."/>
            <person name="Ouboter H."/>
            <person name="Jetten M.S.M."/>
            <person name="Welte C.U."/>
        </authorList>
    </citation>
    <scope>NUCLEOTIDE SEQUENCE [LARGE SCALE GENOMIC DNA]</scope>
    <source>
        <strain evidence="10">MAG_38</strain>
    </source>
</reference>
<keyword evidence="4" id="KW-0249">Electron transport</keyword>
<dbReference type="SUPFAM" id="SSF48695">
    <property type="entry name" value="Multiheme cytochromes"/>
    <property type="match status" value="1"/>
</dbReference>
<feature type="domain" description="Cytochrome c" evidence="9">
    <location>
        <begin position="809"/>
        <end position="906"/>
    </location>
</feature>
<keyword evidence="8" id="KW-0812">Transmembrane</keyword>
<keyword evidence="8" id="KW-1133">Transmembrane helix</keyword>
<dbReference type="GO" id="GO:0020037">
    <property type="term" value="F:heme binding"/>
    <property type="evidence" value="ECO:0007669"/>
    <property type="project" value="InterPro"/>
</dbReference>
<feature type="transmembrane region" description="Helical" evidence="8">
    <location>
        <begin position="20"/>
        <end position="38"/>
    </location>
</feature>
<evidence type="ECO:0000256" key="8">
    <source>
        <dbReference type="SAM" id="Phobius"/>
    </source>
</evidence>
<organism evidence="10 11">
    <name type="scientific">Candidatus Methylomirabilis tolerans</name>
    <dbReference type="NCBI Taxonomy" id="3123416"/>
    <lineage>
        <taxon>Bacteria</taxon>
        <taxon>Candidatus Methylomirabilota</taxon>
        <taxon>Candidatus Methylomirabilia</taxon>
        <taxon>Candidatus Methylomirabilales</taxon>
        <taxon>Candidatus Methylomirabilaceae</taxon>
        <taxon>Candidatus Methylomirabilis</taxon>
    </lineage>
</organism>
<keyword evidence="1" id="KW-0813">Transport</keyword>
<name>A0AAJ1AIZ1_9BACT</name>
<feature type="domain" description="Cytochrome c" evidence="9">
    <location>
        <begin position="428"/>
        <end position="563"/>
    </location>
</feature>
<feature type="domain" description="Cytochrome c" evidence="9">
    <location>
        <begin position="579"/>
        <end position="679"/>
    </location>
</feature>
<evidence type="ECO:0000256" key="2">
    <source>
        <dbReference type="ARBA" id="ARBA00022617"/>
    </source>
</evidence>
<dbReference type="AlphaFoldDB" id="A0AAJ1AIZ1"/>
<dbReference type="EMBL" id="JAIOIU010000097">
    <property type="protein sequence ID" value="MBZ0160046.1"/>
    <property type="molecule type" value="Genomic_DNA"/>
</dbReference>
<protein>
    <submittedName>
        <fullName evidence="10">C-type cytochrome</fullName>
    </submittedName>
</protein>
<sequence>MQPWRWWRTSKLAEQRSLRVLFFIVGMLFFVVAVWAVWNEEKTRRPWKAYQQEFSRLEYERVGRELAAERSKLEAPDVRAVLVKLQEDLKAARARLAGPEAAKAQQLLAQREAEYAEVNTKAQFVKSKLDEALYWVDHAIHDKKDSTQPRAKAAAIELQLRGLTAQADVLNARMEDAQGIVKRFQVDVDAIQGRIDELAEPVLMLERRLEAIKVRSPEVKQIVVEGLATNEFKVPILTVDRCATCHLAIDRPGFEQAKQPFATHPYREILFGNHPIARFGCTACHQGQGPTLDVEAAHGEVRHWDRPLLRGDFVQTSCRKCHADKKEFALAPVYSRGRQMVEDLGCFGCHTMAGFEKAQKVGPDLTRIAGKVDPSWLVRWIKKPKGYLPKTKMPHFELSDEDASNIAAYLLRTSQPLPELQSASKAPASVERGKEIVSSVGCLGCHRIPGIEAKAPLTGASPAVSLVHAGTAQSEREQEASEGTARTAPQSKPVKTWLVAPPPVPENQDFGPDLSKIAGKVNADWLFAWVKDPKQFRPTTRMPNLRLSDDEARAVTAFLMTLGQKQRVAGLEQEVRRADRITAGERLIRKRGCFGCHDIKGFETSEKIAPDLSNFSQKRLLELFFGEAVQVKQTWQDYTFWKLKNPQIYATERVEQLMPNFRFTDEDANTLLVFLKSLSNERIQPQFQRSLSDEERAIQDGRTLVKRYNCNGCHVIEGQGGAIAVFYANETRTPPPLEVGMMHEGEKVQATWLYQFLGRPIPLRPWLDVRMPTFGLSIEEATTLTKYFAVMGKQQVPYEYASVGEPNMELINAGRLLLSKDYFDCFTCHQQGEKKPEGKPEEWAPDLSLAKRRLRPIWISKWLKDPQKIQPGTKMPSYYPGGPDDILGGKEDRQIQAMTEHLMRMGEH</sequence>
<dbReference type="SUPFAM" id="SSF46626">
    <property type="entry name" value="Cytochrome c"/>
    <property type="match status" value="5"/>
</dbReference>
<dbReference type="InterPro" id="IPR051811">
    <property type="entry name" value="Cytochrome_c550/c551-like"/>
</dbReference>
<keyword evidence="5 6" id="KW-0408">Iron</keyword>
<feature type="region of interest" description="Disordered" evidence="7">
    <location>
        <begin position="468"/>
        <end position="491"/>
    </location>
</feature>
<dbReference type="PANTHER" id="PTHR37823">
    <property type="entry name" value="CYTOCHROME C-553-LIKE"/>
    <property type="match status" value="1"/>
</dbReference>
<keyword evidence="2 6" id="KW-0349">Heme</keyword>
<proteinExistence type="predicted"/>
<accession>A0AAJ1AIZ1</accession>
<dbReference type="InterPro" id="IPR036280">
    <property type="entry name" value="Multihaem_cyt_sf"/>
</dbReference>
<dbReference type="GO" id="GO:0009055">
    <property type="term" value="F:electron transfer activity"/>
    <property type="evidence" value="ECO:0007669"/>
    <property type="project" value="InterPro"/>
</dbReference>
<keyword evidence="8" id="KW-0472">Membrane</keyword>
<evidence type="ECO:0000256" key="3">
    <source>
        <dbReference type="ARBA" id="ARBA00022723"/>
    </source>
</evidence>
<dbReference type="Proteomes" id="UP001197609">
    <property type="component" value="Unassembled WGS sequence"/>
</dbReference>
<comment type="caution">
    <text evidence="10">The sequence shown here is derived from an EMBL/GenBank/DDBJ whole genome shotgun (WGS) entry which is preliminary data.</text>
</comment>
<evidence type="ECO:0000256" key="1">
    <source>
        <dbReference type="ARBA" id="ARBA00022448"/>
    </source>
</evidence>
<dbReference type="InterPro" id="IPR009056">
    <property type="entry name" value="Cyt_c-like_dom"/>
</dbReference>
<dbReference type="PROSITE" id="PS51007">
    <property type="entry name" value="CYTC"/>
    <property type="match status" value="4"/>
</dbReference>
<dbReference type="PANTHER" id="PTHR37823:SF1">
    <property type="entry name" value="CYTOCHROME C-553-LIKE"/>
    <property type="match status" value="1"/>
</dbReference>
<keyword evidence="3 6" id="KW-0479">Metal-binding</keyword>
<evidence type="ECO:0000313" key="11">
    <source>
        <dbReference type="Proteomes" id="UP001197609"/>
    </source>
</evidence>
<evidence type="ECO:0000256" key="4">
    <source>
        <dbReference type="ARBA" id="ARBA00022982"/>
    </source>
</evidence>
<feature type="domain" description="Cytochrome c" evidence="9">
    <location>
        <begin position="332"/>
        <end position="414"/>
    </location>
</feature>
<evidence type="ECO:0000259" key="9">
    <source>
        <dbReference type="PROSITE" id="PS51007"/>
    </source>
</evidence>
<gene>
    <name evidence="10" type="ORF">K8G79_07925</name>
</gene>
<evidence type="ECO:0000313" key="10">
    <source>
        <dbReference type="EMBL" id="MBZ0160046.1"/>
    </source>
</evidence>
<dbReference type="GO" id="GO:0046872">
    <property type="term" value="F:metal ion binding"/>
    <property type="evidence" value="ECO:0007669"/>
    <property type="project" value="UniProtKB-KW"/>
</dbReference>